<evidence type="ECO:0000256" key="7">
    <source>
        <dbReference type="ARBA" id="ARBA00023002"/>
    </source>
</evidence>
<evidence type="ECO:0000256" key="3">
    <source>
        <dbReference type="ARBA" id="ARBA00012776"/>
    </source>
</evidence>
<evidence type="ECO:0000256" key="5">
    <source>
        <dbReference type="ARBA" id="ARBA00022801"/>
    </source>
</evidence>
<dbReference type="PANTHER" id="PTHR48099">
    <property type="entry name" value="C-1-TETRAHYDROFOLATE SYNTHASE, CYTOPLASMIC-RELATED"/>
    <property type="match status" value="1"/>
</dbReference>
<proteinExistence type="predicted"/>
<protein>
    <recommendedName>
        <fullName evidence="3">methenyltetrahydrofolate cyclohydrolase</fullName>
        <ecNumber evidence="3">3.5.4.9</ecNumber>
    </recommendedName>
</protein>
<comment type="pathway">
    <text evidence="1">One-carbon metabolism; tetrahydrofolate interconversion.</text>
</comment>
<keyword evidence="6" id="KW-0521">NADP</keyword>
<keyword evidence="7" id="KW-0560">Oxidoreductase</keyword>
<name>A0A7J7KNA7_BUGNE</name>
<reference evidence="11" key="1">
    <citation type="submission" date="2020-06" db="EMBL/GenBank/DDBJ databases">
        <title>Draft genome of Bugula neritina, a colonial animal packing powerful symbionts and potential medicines.</title>
        <authorList>
            <person name="Rayko M."/>
        </authorList>
    </citation>
    <scope>NUCLEOTIDE SEQUENCE [LARGE SCALE GENOMIC DNA]</scope>
    <source>
        <strain evidence="11">Kwan_BN1</strain>
    </source>
</reference>
<dbReference type="Pfam" id="PF00763">
    <property type="entry name" value="THF_DHG_CYH"/>
    <property type="match status" value="1"/>
</dbReference>
<evidence type="ECO:0000313" key="11">
    <source>
        <dbReference type="EMBL" id="KAF6039628.1"/>
    </source>
</evidence>
<organism evidence="11 12">
    <name type="scientific">Bugula neritina</name>
    <name type="common">Brown bryozoan</name>
    <name type="synonym">Sertularia neritina</name>
    <dbReference type="NCBI Taxonomy" id="10212"/>
    <lineage>
        <taxon>Eukaryota</taxon>
        <taxon>Metazoa</taxon>
        <taxon>Spiralia</taxon>
        <taxon>Lophotrochozoa</taxon>
        <taxon>Bryozoa</taxon>
        <taxon>Gymnolaemata</taxon>
        <taxon>Cheilostomatida</taxon>
        <taxon>Flustrina</taxon>
        <taxon>Buguloidea</taxon>
        <taxon>Bugulidae</taxon>
        <taxon>Bugula</taxon>
    </lineage>
</organism>
<evidence type="ECO:0000256" key="6">
    <source>
        <dbReference type="ARBA" id="ARBA00022857"/>
    </source>
</evidence>
<evidence type="ECO:0000259" key="10">
    <source>
        <dbReference type="Pfam" id="PF00763"/>
    </source>
</evidence>
<sequence>MARLISGKEVSREVLDGIKAGIAAARGKHADFSAGLAIVQVGDLAESNVYIGKKIQSCKDVGIDARLVKLSKSSTQSQVLETVNSLNADSSIHGIIVQLPLDTNQTIDSHLVTNSISAEKDVDGLTSLNAGHLAQGDLARCIPPCTPNGCMELIKKSGGCQLSAGAFSACLAKNTEVFCQGMTRLLDLKYNFNVYILFLYLVR</sequence>
<dbReference type="Gene3D" id="3.40.50.720">
    <property type="entry name" value="NAD(P)-binding Rossmann-like Domain"/>
    <property type="match status" value="1"/>
</dbReference>
<dbReference type="InterPro" id="IPR000672">
    <property type="entry name" value="THF_DH/CycHdrlase"/>
</dbReference>
<gene>
    <name evidence="11" type="ORF">EB796_002046</name>
</gene>
<comment type="caution">
    <text evidence="11">The sequence shown here is derived from an EMBL/GenBank/DDBJ whole genome shotgun (WGS) entry which is preliminary data.</text>
</comment>
<dbReference type="Gene3D" id="3.40.50.10860">
    <property type="entry name" value="Leucine Dehydrogenase, chain A, domain 1"/>
    <property type="match status" value="1"/>
</dbReference>
<dbReference type="PANTHER" id="PTHR48099:SF5">
    <property type="entry name" value="C-1-TETRAHYDROFOLATE SYNTHASE, CYTOPLASMIC"/>
    <property type="match status" value="1"/>
</dbReference>
<keyword evidence="4" id="KW-0554">One-carbon metabolism</keyword>
<dbReference type="GO" id="GO:0035999">
    <property type="term" value="P:tetrahydrofolate interconversion"/>
    <property type="evidence" value="ECO:0007669"/>
    <property type="project" value="TreeGrafter"/>
</dbReference>
<dbReference type="SUPFAM" id="SSF53223">
    <property type="entry name" value="Aminoacid dehydrogenase-like, N-terminal domain"/>
    <property type="match status" value="1"/>
</dbReference>
<evidence type="ECO:0000256" key="4">
    <source>
        <dbReference type="ARBA" id="ARBA00022563"/>
    </source>
</evidence>
<comment type="subunit">
    <text evidence="2">Homodimer.</text>
</comment>
<dbReference type="GO" id="GO:0004477">
    <property type="term" value="F:methenyltetrahydrofolate cyclohydrolase activity"/>
    <property type="evidence" value="ECO:0007669"/>
    <property type="project" value="UniProtKB-EC"/>
</dbReference>
<dbReference type="GO" id="GO:0005829">
    <property type="term" value="C:cytosol"/>
    <property type="evidence" value="ECO:0007669"/>
    <property type="project" value="TreeGrafter"/>
</dbReference>
<keyword evidence="8" id="KW-0511">Multifunctional enzyme</keyword>
<dbReference type="FunFam" id="3.40.50.10860:FF:000005">
    <property type="entry name" value="C-1-tetrahydrofolate synthase, cytoplasmic, putative"/>
    <property type="match status" value="1"/>
</dbReference>
<dbReference type="InterPro" id="IPR020630">
    <property type="entry name" value="THF_DH/CycHdrlase_cat_dom"/>
</dbReference>
<feature type="domain" description="Tetrahydrofolate dehydrogenase/cyclohydrolase catalytic" evidence="10">
    <location>
        <begin position="5"/>
        <end position="123"/>
    </location>
</feature>
<dbReference type="PROSITE" id="PS00766">
    <property type="entry name" value="THF_DHG_CYH_1"/>
    <property type="match status" value="1"/>
</dbReference>
<dbReference type="EMBL" id="VXIV02000228">
    <property type="protein sequence ID" value="KAF6039628.1"/>
    <property type="molecule type" value="Genomic_DNA"/>
</dbReference>
<evidence type="ECO:0000256" key="9">
    <source>
        <dbReference type="ARBA" id="ARBA00036357"/>
    </source>
</evidence>
<comment type="catalytic activity">
    <reaction evidence="9">
        <text>(6R)-5,10-methenyltetrahydrofolate + H2O = (6R)-10-formyltetrahydrofolate + H(+)</text>
        <dbReference type="Rhea" id="RHEA:23700"/>
        <dbReference type="ChEBI" id="CHEBI:15377"/>
        <dbReference type="ChEBI" id="CHEBI:15378"/>
        <dbReference type="ChEBI" id="CHEBI:57455"/>
        <dbReference type="ChEBI" id="CHEBI:195366"/>
        <dbReference type="EC" id="3.5.4.9"/>
    </reaction>
</comment>
<keyword evidence="12" id="KW-1185">Reference proteome</keyword>
<dbReference type="Proteomes" id="UP000593567">
    <property type="component" value="Unassembled WGS sequence"/>
</dbReference>
<accession>A0A7J7KNA7</accession>
<keyword evidence="5" id="KW-0378">Hydrolase</keyword>
<evidence type="ECO:0000256" key="8">
    <source>
        <dbReference type="ARBA" id="ARBA00023268"/>
    </source>
</evidence>
<dbReference type="InterPro" id="IPR046346">
    <property type="entry name" value="Aminoacid_DH-like_N_sf"/>
</dbReference>
<dbReference type="GO" id="GO:0004488">
    <property type="term" value="F:methylenetetrahydrofolate dehydrogenase (NADP+) activity"/>
    <property type="evidence" value="ECO:0007669"/>
    <property type="project" value="InterPro"/>
</dbReference>
<evidence type="ECO:0000256" key="2">
    <source>
        <dbReference type="ARBA" id="ARBA00011738"/>
    </source>
</evidence>
<dbReference type="OrthoDB" id="5126881at2759"/>
<dbReference type="PRINTS" id="PR00085">
    <property type="entry name" value="THFDHDRGNASE"/>
</dbReference>
<evidence type="ECO:0000313" key="12">
    <source>
        <dbReference type="Proteomes" id="UP000593567"/>
    </source>
</evidence>
<dbReference type="EC" id="3.5.4.9" evidence="3"/>
<dbReference type="InterPro" id="IPR020867">
    <property type="entry name" value="THF_DH/CycHdrlase_CS"/>
</dbReference>
<dbReference type="AlphaFoldDB" id="A0A7J7KNA7"/>
<evidence type="ECO:0000256" key="1">
    <source>
        <dbReference type="ARBA" id="ARBA00004777"/>
    </source>
</evidence>